<reference evidence="2 3" key="1">
    <citation type="submission" date="2018-05" db="EMBL/GenBank/DDBJ databases">
        <title>Genomic Encyclopedia of Type Strains, Phase IV (KMG-IV): sequencing the most valuable type-strain genomes for metagenomic binning, comparative biology and taxonomic classification.</title>
        <authorList>
            <person name="Goeker M."/>
        </authorList>
    </citation>
    <scope>NUCLEOTIDE SEQUENCE [LARGE SCALE GENOMIC DNA]</scope>
    <source>
        <strain evidence="2 3">DSM 45480</strain>
    </source>
</reference>
<organism evidence="2 3">
    <name type="scientific">Lentzea atacamensis</name>
    <dbReference type="NCBI Taxonomy" id="531938"/>
    <lineage>
        <taxon>Bacteria</taxon>
        <taxon>Bacillati</taxon>
        <taxon>Actinomycetota</taxon>
        <taxon>Actinomycetes</taxon>
        <taxon>Pseudonocardiales</taxon>
        <taxon>Pseudonocardiaceae</taxon>
        <taxon>Lentzea</taxon>
    </lineage>
</organism>
<evidence type="ECO:0000313" key="3">
    <source>
        <dbReference type="Proteomes" id="UP000246005"/>
    </source>
</evidence>
<keyword evidence="1" id="KW-1133">Transmembrane helix</keyword>
<gene>
    <name evidence="2" type="ORF">C8D88_11657</name>
</gene>
<keyword evidence="1" id="KW-0472">Membrane</keyword>
<proteinExistence type="predicted"/>
<dbReference type="EMBL" id="QGHB01000016">
    <property type="protein sequence ID" value="PWK81646.1"/>
    <property type="molecule type" value="Genomic_DNA"/>
</dbReference>
<feature type="transmembrane region" description="Helical" evidence="1">
    <location>
        <begin position="7"/>
        <end position="26"/>
    </location>
</feature>
<keyword evidence="1" id="KW-0812">Transmembrane</keyword>
<dbReference type="Proteomes" id="UP000246005">
    <property type="component" value="Unassembled WGS sequence"/>
</dbReference>
<feature type="transmembrane region" description="Helical" evidence="1">
    <location>
        <begin position="38"/>
        <end position="56"/>
    </location>
</feature>
<comment type="caution">
    <text evidence="2">The sequence shown here is derived from an EMBL/GenBank/DDBJ whole genome shotgun (WGS) entry which is preliminary data.</text>
</comment>
<sequence length="87" mass="9772">MTRVQPHWLVFVIAILLTAASIYLSLYGPHGVNSDRGLHLVLTGTAVAWIMWGQMVHANRRARADADDYLQLIARGDVVQFRRRTGS</sequence>
<protein>
    <submittedName>
        <fullName evidence="2">Uncharacterized protein</fullName>
    </submittedName>
</protein>
<accession>A0A316HK84</accession>
<name>A0A316HK84_9PSEU</name>
<evidence type="ECO:0000313" key="2">
    <source>
        <dbReference type="EMBL" id="PWK81646.1"/>
    </source>
</evidence>
<dbReference type="AlphaFoldDB" id="A0A316HK84"/>
<evidence type="ECO:0000256" key="1">
    <source>
        <dbReference type="SAM" id="Phobius"/>
    </source>
</evidence>